<reference evidence="1 2" key="1">
    <citation type="journal article" date="2023" name="PLoS ONE">
        <title>Genome-based metabolic and phylogenomic analysis of three Terrisporobacter species.</title>
        <authorList>
            <person name="Boer T."/>
            <person name="Bengelsdorf F.R."/>
            <person name="Bomeke M."/>
            <person name="Daniel R."/>
            <person name="Poehlein A."/>
        </authorList>
    </citation>
    <scope>NUCLEOTIDE SEQUENCE [LARGE SCALE GENOMIC DNA]</scope>
    <source>
        <strain evidence="1 2">DSM 1288</strain>
    </source>
</reference>
<dbReference type="Proteomes" id="UP001348492">
    <property type="component" value="Chromosome"/>
</dbReference>
<accession>A0ABZ2EWS8</accession>
<sequence length="297" mass="33828">MTNYATEYSRELAQAFPYVLYFGDLYNTPNNGRYKWVNAKTIEIPVITTTGRKDANRDSIMAAAKRHGNEWEPKTLTNERYWDTLIHPMDINQTNMVLSIGNITKVYNEEQKFPEMDAYTISKIYADWTARSKTATALALTAENILGQFDAMMEKMDNKRVPSMGRILYVTPAIKTLLKNAKEIVRNISIDKGIASTIQRTVSRIDEVKIVDVPEELMKTTYNFTEGWVAGAGAKQIQMCLIHPVAVITPISYESACLDEPCAKTQNKYYYYEESFEDVFILNKKSDAIDFVIEAAV</sequence>
<organism evidence="1 2">
    <name type="scientific">Terrisporobacter glycolicus ATCC 14880 = DSM 1288</name>
    <dbReference type="NCBI Taxonomy" id="1121315"/>
    <lineage>
        <taxon>Bacteria</taxon>
        <taxon>Bacillati</taxon>
        <taxon>Bacillota</taxon>
        <taxon>Clostridia</taxon>
        <taxon>Peptostreptococcales</taxon>
        <taxon>Peptostreptococcaceae</taxon>
        <taxon>Terrisporobacter</taxon>
    </lineage>
</organism>
<evidence type="ECO:0008006" key="3">
    <source>
        <dbReference type="Google" id="ProtNLM"/>
    </source>
</evidence>
<dbReference type="RefSeq" id="WP_018592618.1">
    <property type="nucleotide sequence ID" value="NZ_CP117523.1"/>
</dbReference>
<name>A0ABZ2EWS8_9FIRM</name>
<evidence type="ECO:0000313" key="1">
    <source>
        <dbReference type="EMBL" id="WWD84127.1"/>
    </source>
</evidence>
<proteinExistence type="predicted"/>
<evidence type="ECO:0000313" key="2">
    <source>
        <dbReference type="Proteomes" id="UP001348492"/>
    </source>
</evidence>
<gene>
    <name evidence="1" type="ORF">TEGL_25490</name>
</gene>
<dbReference type="EMBL" id="CP117523">
    <property type="protein sequence ID" value="WWD84127.1"/>
    <property type="molecule type" value="Genomic_DNA"/>
</dbReference>
<keyword evidence="2" id="KW-1185">Reference proteome</keyword>
<protein>
    <recommendedName>
        <fullName evidence="3">Capsid protein</fullName>
    </recommendedName>
</protein>